<dbReference type="InterPro" id="IPR057048">
    <property type="entry name" value="PARP14_KH_6"/>
</dbReference>
<evidence type="ECO:0000256" key="1">
    <source>
        <dbReference type="ARBA" id="ARBA00004123"/>
    </source>
</evidence>
<dbReference type="RefSeq" id="XP_007533187.2">
    <property type="nucleotide sequence ID" value="XM_007533125.2"/>
</dbReference>
<dbReference type="Pfam" id="PF23253">
    <property type="entry name" value="KH_PARP14_6"/>
    <property type="match status" value="1"/>
</dbReference>
<dbReference type="PROSITE" id="PS51154">
    <property type="entry name" value="MACRO"/>
    <property type="match status" value="3"/>
</dbReference>
<dbReference type="InterPro" id="IPR057049">
    <property type="entry name" value="PARP14_KH_8"/>
</dbReference>
<dbReference type="InterPro" id="IPR012317">
    <property type="entry name" value="Poly(ADP-ribose)pol_cat_dom"/>
</dbReference>
<dbReference type="SMART" id="SM00506">
    <property type="entry name" value="A1pp"/>
    <property type="match status" value="3"/>
</dbReference>
<dbReference type="GO" id="GO:0016779">
    <property type="term" value="F:nucleotidyltransferase activity"/>
    <property type="evidence" value="ECO:0007669"/>
    <property type="project" value="UniProtKB-KW"/>
</dbReference>
<dbReference type="InterPro" id="IPR000504">
    <property type="entry name" value="RRM_dom"/>
</dbReference>
<dbReference type="InterPro" id="IPR054596">
    <property type="entry name" value="PARP14_WWE"/>
</dbReference>
<dbReference type="InterPro" id="IPR002589">
    <property type="entry name" value="Macro_dom"/>
</dbReference>
<dbReference type="GO" id="GO:0070212">
    <property type="term" value="P:protein poly-ADP-ribosylation"/>
    <property type="evidence" value="ECO:0007669"/>
    <property type="project" value="TreeGrafter"/>
</dbReference>
<name>A0A1S3AD88_ERIEU</name>
<feature type="domain" description="Macro" evidence="13">
    <location>
        <begin position="839"/>
        <end position="1025"/>
    </location>
</feature>
<dbReference type="InterPro" id="IPR057046">
    <property type="entry name" value="PARP14_KH_4"/>
</dbReference>
<accession>A0A1S3AD88</accession>
<evidence type="ECO:0000256" key="6">
    <source>
        <dbReference type="ARBA" id="ARBA00023242"/>
    </source>
</evidence>
<dbReference type="SUPFAM" id="SSF56399">
    <property type="entry name" value="ADP-ribosylation"/>
    <property type="match status" value="1"/>
</dbReference>
<dbReference type="GO" id="GO:0005634">
    <property type="term" value="C:nucleus"/>
    <property type="evidence" value="ECO:0007669"/>
    <property type="project" value="UniProtKB-SubCell"/>
</dbReference>
<dbReference type="InterPro" id="IPR037197">
    <property type="entry name" value="WWE_dom_sf"/>
</dbReference>
<dbReference type="GO" id="GO:0010629">
    <property type="term" value="P:negative regulation of gene expression"/>
    <property type="evidence" value="ECO:0007669"/>
    <property type="project" value="TreeGrafter"/>
</dbReference>
<dbReference type="PROSITE" id="PS51059">
    <property type="entry name" value="PARP_CATALYTIC"/>
    <property type="match status" value="1"/>
</dbReference>
<comment type="subcellular location">
    <subcellularLocation>
        <location evidence="1">Nucleus</location>
    </subcellularLocation>
</comment>
<dbReference type="Pfam" id="PF23085">
    <property type="entry name" value="RRM_PARP14_3"/>
    <property type="match status" value="1"/>
</dbReference>
<dbReference type="InterPro" id="IPR043472">
    <property type="entry name" value="Macro_dom-like"/>
</dbReference>
<dbReference type="InterPro" id="IPR057050">
    <property type="entry name" value="RRM_PARP14_2"/>
</dbReference>
<dbReference type="Pfam" id="PF00644">
    <property type="entry name" value="PARP"/>
    <property type="match status" value="1"/>
</dbReference>
<dbReference type="SUPFAM" id="SSF117839">
    <property type="entry name" value="WWE domain"/>
    <property type="match status" value="1"/>
</dbReference>
<organism evidence="14 15">
    <name type="scientific">Erinaceus europaeus</name>
    <name type="common">Western European hedgehog</name>
    <dbReference type="NCBI Taxonomy" id="9365"/>
    <lineage>
        <taxon>Eukaryota</taxon>
        <taxon>Metazoa</taxon>
        <taxon>Chordata</taxon>
        <taxon>Craniata</taxon>
        <taxon>Vertebrata</taxon>
        <taxon>Euteleostomi</taxon>
        <taxon>Mammalia</taxon>
        <taxon>Eutheria</taxon>
        <taxon>Laurasiatheria</taxon>
        <taxon>Eulipotyphla</taxon>
        <taxon>Erinaceidae</taxon>
        <taxon>Erinaceinae</taxon>
        <taxon>Erinaceus</taxon>
    </lineage>
</organism>
<dbReference type="Pfam" id="PF23254">
    <property type="entry name" value="KH_PARP14_8"/>
    <property type="match status" value="1"/>
</dbReference>
<dbReference type="Pfam" id="PF01661">
    <property type="entry name" value="Macro"/>
    <property type="match status" value="3"/>
</dbReference>
<dbReference type="InterPro" id="IPR057045">
    <property type="entry name" value="PARP14_KH_3"/>
</dbReference>
<evidence type="ECO:0000256" key="5">
    <source>
        <dbReference type="ARBA" id="ARBA00023027"/>
    </source>
</evidence>
<evidence type="ECO:0000256" key="8">
    <source>
        <dbReference type="PROSITE-ProRule" id="PRU00176"/>
    </source>
</evidence>
<dbReference type="Gene3D" id="3.90.228.10">
    <property type="match status" value="1"/>
</dbReference>
<dbReference type="SUPFAM" id="SSF52949">
    <property type="entry name" value="Macro domain-like"/>
    <property type="match status" value="3"/>
</dbReference>
<dbReference type="Gene3D" id="3.30.70.330">
    <property type="match status" value="1"/>
</dbReference>
<dbReference type="InterPro" id="IPR012677">
    <property type="entry name" value="Nucleotide-bd_a/b_plait_sf"/>
</dbReference>
<feature type="domain" description="RRM" evidence="10">
    <location>
        <begin position="65"/>
        <end position="134"/>
    </location>
</feature>
<dbReference type="FunCoup" id="A0A1S3AD88">
    <property type="interactions" value="522"/>
</dbReference>
<dbReference type="PANTHER" id="PTHR14453">
    <property type="entry name" value="PARP/ZINC FINGER CCCH TYPE DOMAIN CONTAINING PROTEIN"/>
    <property type="match status" value="1"/>
</dbReference>
<dbReference type="Pfam" id="PF23084">
    <property type="entry name" value="KH_PARP14_1"/>
    <property type="match status" value="1"/>
</dbReference>
<dbReference type="InterPro" id="IPR052056">
    <property type="entry name" value="Mono-ARTD/PARP"/>
</dbReference>
<dbReference type="CDD" id="cd01439">
    <property type="entry name" value="TCCD_inducible_PARP_like"/>
    <property type="match status" value="1"/>
</dbReference>
<dbReference type="PROSITE" id="PS50102">
    <property type="entry name" value="RRM"/>
    <property type="match status" value="1"/>
</dbReference>
<evidence type="ECO:0000256" key="2">
    <source>
        <dbReference type="ARBA" id="ARBA00022676"/>
    </source>
</evidence>
<dbReference type="OrthoDB" id="6133115at2759"/>
<keyword evidence="6" id="KW-0539">Nucleus</keyword>
<feature type="domain" description="PARP catalytic" evidence="12">
    <location>
        <begin position="1438"/>
        <end position="1634"/>
    </location>
</feature>
<keyword evidence="4" id="KW-0548">Nucleotidyltransferase</keyword>
<evidence type="ECO:0000256" key="9">
    <source>
        <dbReference type="RuleBase" id="RU362114"/>
    </source>
</evidence>
<feature type="domain" description="Macro" evidence="13">
    <location>
        <begin position="626"/>
        <end position="813"/>
    </location>
</feature>
<evidence type="ECO:0000259" key="12">
    <source>
        <dbReference type="PROSITE" id="PS51059"/>
    </source>
</evidence>
<dbReference type="Pfam" id="PF23245">
    <property type="entry name" value="RRM_PARP14_2"/>
    <property type="match status" value="1"/>
</dbReference>
<feature type="domain" description="Macro" evidence="13">
    <location>
        <begin position="1051"/>
        <end position="1222"/>
    </location>
</feature>
<dbReference type="InterPro" id="IPR035979">
    <property type="entry name" value="RBD_domain_sf"/>
</dbReference>
<comment type="similarity">
    <text evidence="7">Belongs to the ARTD/PARP family.</text>
</comment>
<dbReference type="PANTHER" id="PTHR14453:SF89">
    <property type="entry name" value="PROTEIN MONO-ADP-RIBOSYLTRANSFERASE PARP14"/>
    <property type="match status" value="1"/>
</dbReference>
<dbReference type="GO" id="GO:1990404">
    <property type="term" value="F:NAD+-protein mono-ADP-ribosyltransferase activity"/>
    <property type="evidence" value="ECO:0007669"/>
    <property type="project" value="TreeGrafter"/>
</dbReference>
<keyword evidence="8" id="KW-0694">RNA-binding</keyword>
<reference evidence="15" key="1">
    <citation type="submission" date="2025-08" db="UniProtKB">
        <authorList>
            <consortium name="RefSeq"/>
        </authorList>
    </citation>
    <scope>IDENTIFICATION</scope>
</reference>
<sequence length="1634" mass="184696">MLTLLVKNISCLSSDDFEVEVIRDFGVAVVKFKKYMDVMKFVDDCAKDSRVKQLTLSARLLEMTKTIRVENLPPSVDEHHLKIFFENPQNGWGRVVNVECFPDESSALVEFFDKKVLDNIMTKKLELNNMPLSVFPYYTSLGTALYRKKPHIKLPAPFKEILALPVWKFLQKRKHLIEEINEEMRQYHCELTWSKFYGEVTIRPVTSLLRQERNKIQTWQKDTSTAFTKIMSRYKVTSFELDKTVWSRIKNDLHDRGFFVEFNAVLKFLNVVGESEEVQHSEKKIKELIEITSQKLEREQPIVKEKVTISSGKYSLLCHSGVLKHLCTECPEVEMFYDEDTQHMCLKGLLADVYKIKCDILEKVLAMAQKSLQVSPEVFQFLQEADCAELSKSLFIAQKIFAVYELNATTVLLTSCSPETLIEAEKKMVSALISKHIDVEDNKVLSDKKWKALSSSLWKKYNSSSKTVLINELTSGSTSKVIIVGCVRAVNEVHGSLSDFLEKHKKTEKLIELNNSFVFHYLKDEMKLLWQEINKTHVQVFFNPEHKENCILLTGPKTEVLEATNLVTQACDSVCFRTIQIDKPGARQFFQNNAHFYRTEVKNLFGCFVQLLENEAKAGGVSDGQKCFSRITLPSGISLIVQQGNLTQFPVEIVVFWANENLKHDEGLAAALLKAAGPELQADCDQIVKTKGKILPGSATISKAGKLPYRHVIHAVGPQWKQHEAQKCEDQLMKAVKESLHLAEEHKYRSIAIPAISSGNYGFPLPQCVVATVMALRKNLQQKSDTHTLKEIYLVDTAEKTLRVFAAVVQTLFKDALLDSPFLPSSPTTIQPNKGRDDGNKGILWTPEGLRILLVKGDVQNAQTDVVVNSVPWDLALNKGPLSQALLNKAGPKLQEELNTIGRAMTINAGTIFLTSGYNLHCSYVFHVVAPDWNKNSTSAYQIMEAIIRECLDITESLSLKSVTFPAIGTGTLQFPKSIFAGLIISQVFKFSSECQTNIQEVQLVLHPDDHGTIQAFSDEFAQRTNGNFSRDKISQLVDTQGVYGAVSSPTINVYEMKIGPITFQVSIGDITNEVADVIVNSTSNTFDFKTGLSKAILEGAGKNIKKQFSLLAQQGNSGYIVTDSGLLKSKKIIHVIGDNDVKKSVTSVLQECENRNYSSICLPAIGTGHARQNPHKVADAIINAIEDFIQKGCIQSVRTVKVVIFQHQLLSVFYEKMKKREGSHDSHQQSLISETPSFLSPLSQSSKQQNLLVLEEKKESTVFLAYGENVELLEGALFYIQKLIESKQSCYTNKDECIKNFDEKEYQELNELQKNLSVAISLDTKKSSIEVLGTGDVTHAKNKIEEMIKRVRAKEQELQADWISEFIEWQYNENNKFHCFGKITNLLLEEARKANRKAIEVQINHQTYKVDLNTYTATNAQGHTLQVKRLTKSEVEIPAHWSDMRQQNVLVVALQPSDPEYMAVANKFNQTCANFKIKKIERIQNTVLWNSYQVKKRAMDAKNGQMANEKLLFHGTDADSVPYINTNGFNRSYAGRNAAMYGKGTYFAVNARYSSSDIYSKPDKNGKKRVYYVRVLTGMFTLGHQSLLVPPPKNPQNPTDLYDTVTDNVQNPNLFVVFYDCHSYPEYLITFRQ</sequence>
<evidence type="ECO:0000313" key="15">
    <source>
        <dbReference type="RefSeq" id="XP_007533187.2"/>
    </source>
</evidence>
<dbReference type="Pfam" id="PF23248">
    <property type="entry name" value="KH_PARP14_2"/>
    <property type="match status" value="1"/>
</dbReference>
<keyword evidence="3 9" id="KW-0808">Transferase</keyword>
<dbReference type="Pfam" id="PF23251">
    <property type="entry name" value="KH_PARP14_4"/>
    <property type="match status" value="1"/>
</dbReference>
<evidence type="ECO:0000259" key="11">
    <source>
        <dbReference type="PROSITE" id="PS50918"/>
    </source>
</evidence>
<dbReference type="EC" id="2.4.2.-" evidence="9"/>
<protein>
    <recommendedName>
        <fullName evidence="9">Poly [ADP-ribose] polymerase</fullName>
        <shortName evidence="9">PARP</shortName>
        <ecNumber evidence="9">2.4.2.-</ecNumber>
    </recommendedName>
</protein>
<dbReference type="Gene3D" id="3.30.720.50">
    <property type="match status" value="1"/>
</dbReference>
<evidence type="ECO:0000313" key="14">
    <source>
        <dbReference type="Proteomes" id="UP001652624"/>
    </source>
</evidence>
<dbReference type="InParanoid" id="A0A1S3AD88"/>
<dbReference type="SUPFAM" id="SSF54928">
    <property type="entry name" value="RNA-binding domain, RBD"/>
    <property type="match status" value="1"/>
</dbReference>
<dbReference type="Gene3D" id="3.40.220.10">
    <property type="entry name" value="Leucine Aminopeptidase, subunit E, domain 1"/>
    <property type="match status" value="3"/>
</dbReference>
<keyword evidence="14" id="KW-1185">Reference proteome</keyword>
<keyword evidence="2 9" id="KW-0328">Glycosyltransferase</keyword>
<gene>
    <name evidence="15" type="primary">LOC103122510</name>
</gene>
<evidence type="ECO:0000259" key="13">
    <source>
        <dbReference type="PROSITE" id="PS51154"/>
    </source>
</evidence>
<dbReference type="PROSITE" id="PS50918">
    <property type="entry name" value="WWE"/>
    <property type="match status" value="1"/>
</dbReference>
<dbReference type="InterPro" id="IPR004170">
    <property type="entry name" value="WWE_dom"/>
</dbReference>
<dbReference type="Proteomes" id="UP001652624">
    <property type="component" value="Chromosome 9"/>
</dbReference>
<dbReference type="InterPro" id="IPR057047">
    <property type="entry name" value="PARP14_KH_5"/>
</dbReference>
<proteinExistence type="inferred from homology"/>
<keyword evidence="5 9" id="KW-0520">NAD</keyword>
<dbReference type="GeneID" id="103122510"/>
<dbReference type="Pfam" id="PF23252">
    <property type="entry name" value="KH_PARP14_5"/>
    <property type="match status" value="1"/>
</dbReference>
<dbReference type="Pfam" id="PF23249">
    <property type="entry name" value="KH_PARP14_3"/>
    <property type="match status" value="1"/>
</dbReference>
<dbReference type="GO" id="GO:0003950">
    <property type="term" value="F:NAD+ poly-ADP-ribosyltransferase activity"/>
    <property type="evidence" value="ECO:0007669"/>
    <property type="project" value="UniProtKB-UniRule"/>
</dbReference>
<evidence type="ECO:0000256" key="4">
    <source>
        <dbReference type="ARBA" id="ARBA00022695"/>
    </source>
</evidence>
<dbReference type="InterPro" id="IPR057044">
    <property type="entry name" value="PARP14_KH_1"/>
</dbReference>
<evidence type="ECO:0000259" key="10">
    <source>
        <dbReference type="PROSITE" id="PS50102"/>
    </source>
</evidence>
<feature type="domain" description="WWE" evidence="11">
    <location>
        <begin position="1356"/>
        <end position="1430"/>
    </location>
</feature>
<dbReference type="SMART" id="SM00360">
    <property type="entry name" value="RRM"/>
    <property type="match status" value="1"/>
</dbReference>
<evidence type="ECO:0000256" key="7">
    <source>
        <dbReference type="ARBA" id="ARBA00024347"/>
    </source>
</evidence>
<dbReference type="GO" id="GO:0003714">
    <property type="term" value="F:transcription corepressor activity"/>
    <property type="evidence" value="ECO:0007669"/>
    <property type="project" value="TreeGrafter"/>
</dbReference>
<dbReference type="CDD" id="cd02907">
    <property type="entry name" value="Macro_Af1521_BAL-like"/>
    <property type="match status" value="1"/>
</dbReference>
<dbReference type="eggNOG" id="KOG2633">
    <property type="taxonomic scope" value="Eukaryota"/>
</dbReference>
<dbReference type="Pfam" id="PF22005">
    <property type="entry name" value="WWE_1"/>
    <property type="match status" value="1"/>
</dbReference>
<dbReference type="GO" id="GO:0005737">
    <property type="term" value="C:cytoplasm"/>
    <property type="evidence" value="ECO:0007669"/>
    <property type="project" value="TreeGrafter"/>
</dbReference>
<dbReference type="GO" id="GO:0003723">
    <property type="term" value="F:RNA binding"/>
    <property type="evidence" value="ECO:0007669"/>
    <property type="project" value="UniProtKB-UniRule"/>
</dbReference>
<evidence type="ECO:0000256" key="3">
    <source>
        <dbReference type="ARBA" id="ARBA00022679"/>
    </source>
</evidence>
<dbReference type="InterPro" id="IPR057043">
    <property type="entry name" value="PARP14_KH_2"/>
</dbReference>